<keyword evidence="2" id="KW-0472">Membrane</keyword>
<feature type="region of interest" description="Disordered" evidence="1">
    <location>
        <begin position="73"/>
        <end position="105"/>
    </location>
</feature>
<dbReference type="EMBL" id="JAFBCL010000001">
    <property type="protein sequence ID" value="MBM7814340.1"/>
    <property type="molecule type" value="Genomic_DNA"/>
</dbReference>
<feature type="compositionally biased region" description="Basic residues" evidence="1">
    <location>
        <begin position="267"/>
        <end position="278"/>
    </location>
</feature>
<evidence type="ECO:0000256" key="1">
    <source>
        <dbReference type="SAM" id="MobiDB-lite"/>
    </source>
</evidence>
<feature type="compositionally biased region" description="Low complexity" evidence="1">
    <location>
        <begin position="253"/>
        <end position="263"/>
    </location>
</feature>
<dbReference type="RefSeq" id="WP_204844888.1">
    <property type="nucleotide sequence ID" value="NZ_JAFBCL010000001.1"/>
</dbReference>
<keyword evidence="2" id="KW-1133">Transmembrane helix</keyword>
<evidence type="ECO:0000313" key="4">
    <source>
        <dbReference type="EMBL" id="MBM7814340.1"/>
    </source>
</evidence>
<sequence length="278" mass="27631">MDCETCREALSARLDGEAEPAPAGDVDAHVAGCAACRAWQGDAAALTRSLRLRPAEATPDLLDAVLGAAAAQGAPRTPGGAVPGGAGEPGGPADGAAARGGTGPGSTRGWYPRAALAGVAVAQITLGLAQVLGTGSGADGHGAHGVVGGSHLFNESTAWNLALGLGLLWTALRPRATTGMLPVLSGFVVVLGAFSAQDLAAGQATVQRVTSHAILVLGLLLLVVVHRGRRDPRGDRAADPLPEAPDSAGTGSAAPAPEQDPAPATRPRLRPVSRRRAA</sequence>
<keyword evidence="2" id="KW-0812">Transmembrane</keyword>
<feature type="domain" description="Putative zinc-finger" evidence="3">
    <location>
        <begin position="3"/>
        <end position="37"/>
    </location>
</feature>
<protein>
    <submittedName>
        <fullName evidence="4">Anti-sigma-YlaC factor YlaD</fullName>
    </submittedName>
</protein>
<comment type="caution">
    <text evidence="4">The sequence shown here is derived from an EMBL/GenBank/DDBJ whole genome shotgun (WGS) entry which is preliminary data.</text>
</comment>
<organism evidence="4 5">
    <name type="scientific">Saccharothrix algeriensis</name>
    <dbReference type="NCBI Taxonomy" id="173560"/>
    <lineage>
        <taxon>Bacteria</taxon>
        <taxon>Bacillati</taxon>
        <taxon>Actinomycetota</taxon>
        <taxon>Actinomycetes</taxon>
        <taxon>Pseudonocardiales</taxon>
        <taxon>Pseudonocardiaceae</taxon>
        <taxon>Saccharothrix</taxon>
    </lineage>
</organism>
<feature type="region of interest" description="Disordered" evidence="1">
    <location>
        <begin position="231"/>
        <end position="278"/>
    </location>
</feature>
<proteinExistence type="predicted"/>
<keyword evidence="5" id="KW-1185">Reference proteome</keyword>
<feature type="transmembrane region" description="Helical" evidence="2">
    <location>
        <begin position="209"/>
        <end position="226"/>
    </location>
</feature>
<evidence type="ECO:0000256" key="2">
    <source>
        <dbReference type="SAM" id="Phobius"/>
    </source>
</evidence>
<dbReference type="Proteomes" id="UP001195724">
    <property type="component" value="Unassembled WGS sequence"/>
</dbReference>
<evidence type="ECO:0000313" key="5">
    <source>
        <dbReference type="Proteomes" id="UP001195724"/>
    </source>
</evidence>
<accession>A0ABS2SDJ5</accession>
<feature type="compositionally biased region" description="Gly residues" evidence="1">
    <location>
        <begin position="81"/>
        <end position="105"/>
    </location>
</feature>
<dbReference type="InterPro" id="IPR027383">
    <property type="entry name" value="Znf_put"/>
</dbReference>
<evidence type="ECO:0000259" key="3">
    <source>
        <dbReference type="Pfam" id="PF13490"/>
    </source>
</evidence>
<dbReference type="Pfam" id="PF13490">
    <property type="entry name" value="zf-HC2"/>
    <property type="match status" value="1"/>
</dbReference>
<reference evidence="4 5" key="1">
    <citation type="submission" date="2021-01" db="EMBL/GenBank/DDBJ databases">
        <title>Sequencing the genomes of 1000 actinobacteria strains.</title>
        <authorList>
            <person name="Klenk H.-P."/>
        </authorList>
    </citation>
    <scope>NUCLEOTIDE SEQUENCE [LARGE SCALE GENOMIC DNA]</scope>
    <source>
        <strain evidence="4 5">DSM 44581</strain>
    </source>
</reference>
<feature type="transmembrane region" description="Helical" evidence="2">
    <location>
        <begin position="179"/>
        <end position="197"/>
    </location>
</feature>
<gene>
    <name evidence="4" type="ORF">JOE68_005205</name>
</gene>
<name>A0ABS2SDJ5_9PSEU</name>